<dbReference type="InterPro" id="IPR003615">
    <property type="entry name" value="HNH_nuc"/>
</dbReference>
<dbReference type="OrthoDB" id="3269637at2759"/>
<comment type="caution">
    <text evidence="3">The sequence shown here is derived from an EMBL/GenBank/DDBJ whole genome shotgun (WGS) entry which is preliminary data.</text>
</comment>
<feature type="region of interest" description="Disordered" evidence="1">
    <location>
        <begin position="311"/>
        <end position="342"/>
    </location>
</feature>
<organism evidence="3 4">
    <name type="scientific">Asterophora parasitica</name>
    <dbReference type="NCBI Taxonomy" id="117018"/>
    <lineage>
        <taxon>Eukaryota</taxon>
        <taxon>Fungi</taxon>
        <taxon>Dikarya</taxon>
        <taxon>Basidiomycota</taxon>
        <taxon>Agaricomycotina</taxon>
        <taxon>Agaricomycetes</taxon>
        <taxon>Agaricomycetidae</taxon>
        <taxon>Agaricales</taxon>
        <taxon>Tricholomatineae</taxon>
        <taxon>Lyophyllaceae</taxon>
        <taxon>Asterophora</taxon>
    </lineage>
</organism>
<protein>
    <recommendedName>
        <fullName evidence="2">HNH nuclease domain-containing protein</fullName>
    </recommendedName>
</protein>
<reference evidence="3" key="1">
    <citation type="submission" date="2020-07" db="EMBL/GenBank/DDBJ databases">
        <authorList>
            <person name="Nieuwenhuis M."/>
            <person name="Van De Peppel L.J.J."/>
        </authorList>
    </citation>
    <scope>NUCLEOTIDE SEQUENCE</scope>
    <source>
        <strain evidence="3">AP01</strain>
        <tissue evidence="3">Mycelium</tissue>
    </source>
</reference>
<evidence type="ECO:0000313" key="4">
    <source>
        <dbReference type="Proteomes" id="UP000775547"/>
    </source>
</evidence>
<keyword evidence="4" id="KW-1185">Reference proteome</keyword>
<name>A0A9P7FWU2_9AGAR</name>
<dbReference type="EMBL" id="JABCKV010001309">
    <property type="protein sequence ID" value="KAG5640052.1"/>
    <property type="molecule type" value="Genomic_DNA"/>
</dbReference>
<dbReference type="Pfam" id="PF13391">
    <property type="entry name" value="HNH_2"/>
    <property type="match status" value="1"/>
</dbReference>
<evidence type="ECO:0000259" key="2">
    <source>
        <dbReference type="Pfam" id="PF13391"/>
    </source>
</evidence>
<sequence length="402" mass="45631">MAGVKLEIKISLARPQEAPIPLLSIPRSDVERLACLPFRWLRYVVFAICGAHGDIHGNATGVVDYDRTEVPSDENEYRYVPSASEQYAFIDPEGWNDKITSSALTDRRRTFREDIIQRDGPACIVTAAAGGECDAAHLIPKSKGDVYLERVMELRSRGENIEGGINDIRNGVLVNTLLHRKLARAEVAFIRTTPDGLLRPEDIKRFSRGDPREEYITLQQLKKPQIYDHPYSLFLRTTVTLHETPPTIAFDFGANVDALFQGEGTPLPHPVILDYFYGLAAYKCWRIGGENGSVPEVLSNYREAHYTRFPSPVFEPEDSEHNTSDSGASRRHRSTRDYRSTRRGESEILKVMDELNELLMYASGTTPEAVAERNRKQMEQRERAAQEAGRSKVMEWRQRSVY</sequence>
<evidence type="ECO:0000256" key="1">
    <source>
        <dbReference type="SAM" id="MobiDB-lite"/>
    </source>
</evidence>
<feature type="compositionally biased region" description="Basic and acidic residues" evidence="1">
    <location>
        <begin position="370"/>
        <end position="402"/>
    </location>
</feature>
<gene>
    <name evidence="3" type="ORF">DXG03_001515</name>
</gene>
<feature type="region of interest" description="Disordered" evidence="1">
    <location>
        <begin position="366"/>
        <end position="402"/>
    </location>
</feature>
<feature type="domain" description="HNH nuclease" evidence="2">
    <location>
        <begin position="123"/>
        <end position="189"/>
    </location>
</feature>
<dbReference type="AlphaFoldDB" id="A0A9P7FWU2"/>
<dbReference type="Proteomes" id="UP000775547">
    <property type="component" value="Unassembled WGS sequence"/>
</dbReference>
<reference evidence="3" key="2">
    <citation type="submission" date="2021-10" db="EMBL/GenBank/DDBJ databases">
        <title>Phylogenomics reveals ancestral predisposition of the termite-cultivated fungus Termitomyces towards a domesticated lifestyle.</title>
        <authorList>
            <person name="Auxier B."/>
            <person name="Grum-Grzhimaylo A."/>
            <person name="Cardenas M.E."/>
            <person name="Lodge J.D."/>
            <person name="Laessoe T."/>
            <person name="Pedersen O."/>
            <person name="Smith M.E."/>
            <person name="Kuyper T.W."/>
            <person name="Franco-Molano E.A."/>
            <person name="Baroni T.J."/>
            <person name="Aanen D.K."/>
        </authorList>
    </citation>
    <scope>NUCLEOTIDE SEQUENCE</scope>
    <source>
        <strain evidence="3">AP01</strain>
        <tissue evidence="3">Mycelium</tissue>
    </source>
</reference>
<accession>A0A9P7FWU2</accession>
<evidence type="ECO:0000313" key="3">
    <source>
        <dbReference type="EMBL" id="KAG5640052.1"/>
    </source>
</evidence>
<proteinExistence type="predicted"/>